<name>A0AAE3GUH7_9CYAN</name>
<evidence type="ECO:0000313" key="2">
    <source>
        <dbReference type="EMBL" id="MCP2730008.1"/>
    </source>
</evidence>
<reference evidence="2" key="1">
    <citation type="submission" date="2022-06" db="EMBL/GenBank/DDBJ databases">
        <title>New cyanobacteria of genus Symplocastrum in benthos of Lake Baikal.</title>
        <authorList>
            <person name="Sorokovikova E."/>
            <person name="Tikhonova I."/>
            <person name="Krasnopeev A."/>
            <person name="Evseev P."/>
            <person name="Gladkikh A."/>
            <person name="Belykh O."/>
        </authorList>
    </citation>
    <scope>NUCLEOTIDE SEQUENCE</scope>
    <source>
        <strain evidence="2">BBK-W-15</strain>
    </source>
</reference>
<dbReference type="AlphaFoldDB" id="A0AAE3GUH7"/>
<keyword evidence="1" id="KW-0472">Membrane</keyword>
<keyword evidence="1" id="KW-0812">Transmembrane</keyword>
<dbReference type="EMBL" id="JAMZMM010000161">
    <property type="protein sequence ID" value="MCP2730008.1"/>
    <property type="molecule type" value="Genomic_DNA"/>
</dbReference>
<comment type="caution">
    <text evidence="2">The sequence shown here is derived from an EMBL/GenBank/DDBJ whole genome shotgun (WGS) entry which is preliminary data.</text>
</comment>
<evidence type="ECO:0000256" key="1">
    <source>
        <dbReference type="SAM" id="Phobius"/>
    </source>
</evidence>
<gene>
    <name evidence="2" type="ORF">NJ959_16365</name>
</gene>
<dbReference type="Proteomes" id="UP001204953">
    <property type="component" value="Unassembled WGS sequence"/>
</dbReference>
<keyword evidence="1" id="KW-1133">Transmembrane helix</keyword>
<sequence>MKRTKFGNFSPFYSLCGRRRQRIYSLSVVVITGEITGVKIVLKSVSYHQDPI</sequence>
<accession>A0AAE3GUH7</accession>
<organism evidence="2 3">
    <name type="scientific">Limnofasciculus baicalensis BBK-W-15</name>
    <dbReference type="NCBI Taxonomy" id="2699891"/>
    <lineage>
        <taxon>Bacteria</taxon>
        <taxon>Bacillati</taxon>
        <taxon>Cyanobacteriota</taxon>
        <taxon>Cyanophyceae</taxon>
        <taxon>Coleofasciculales</taxon>
        <taxon>Coleofasciculaceae</taxon>
        <taxon>Limnofasciculus</taxon>
        <taxon>Limnofasciculus baicalensis</taxon>
    </lineage>
</organism>
<proteinExistence type="predicted"/>
<evidence type="ECO:0000313" key="3">
    <source>
        <dbReference type="Proteomes" id="UP001204953"/>
    </source>
</evidence>
<protein>
    <submittedName>
        <fullName evidence="2">Uncharacterized protein</fullName>
    </submittedName>
</protein>
<keyword evidence="3" id="KW-1185">Reference proteome</keyword>
<feature type="transmembrane region" description="Helical" evidence="1">
    <location>
        <begin position="23"/>
        <end position="42"/>
    </location>
</feature>